<accession>A0AAE3FT48</accession>
<dbReference type="AlphaFoldDB" id="A0AAE3FT48"/>
<sequence length="106" mass="11519">MVQRPPSPDTPVVSPSKPVNAGDESVLVTTQQLVDILERYLGDGLDESTLETILLELDRGGYVEWVTVTQSNGYIWDLSESPEKIGEAIADAAVACLDAWLQDSDN</sequence>
<organism evidence="2 3">
    <name type="scientific">Natranaeroarchaeum aerophilus</name>
    <dbReference type="NCBI Taxonomy" id="2917711"/>
    <lineage>
        <taxon>Archaea</taxon>
        <taxon>Methanobacteriati</taxon>
        <taxon>Methanobacteriota</taxon>
        <taxon>Stenosarchaea group</taxon>
        <taxon>Halobacteria</taxon>
        <taxon>Halobacteriales</taxon>
        <taxon>Natronoarchaeaceae</taxon>
        <taxon>Natranaeroarchaeum</taxon>
    </lineage>
</organism>
<keyword evidence="3" id="KW-1185">Reference proteome</keyword>
<gene>
    <name evidence="2" type="ORF">AArcSt11_13515</name>
</gene>
<dbReference type="Proteomes" id="UP001202674">
    <property type="component" value="Unassembled WGS sequence"/>
</dbReference>
<dbReference type="EMBL" id="JAKRVY010000008">
    <property type="protein sequence ID" value="MCL9814671.1"/>
    <property type="molecule type" value="Genomic_DNA"/>
</dbReference>
<name>A0AAE3FT48_9EURY</name>
<comment type="caution">
    <text evidence="2">The sequence shown here is derived from an EMBL/GenBank/DDBJ whole genome shotgun (WGS) entry which is preliminary data.</text>
</comment>
<evidence type="ECO:0000313" key="2">
    <source>
        <dbReference type="EMBL" id="MCL9814671.1"/>
    </source>
</evidence>
<evidence type="ECO:0000313" key="3">
    <source>
        <dbReference type="Proteomes" id="UP001202674"/>
    </source>
</evidence>
<evidence type="ECO:0000256" key="1">
    <source>
        <dbReference type="SAM" id="MobiDB-lite"/>
    </source>
</evidence>
<feature type="region of interest" description="Disordered" evidence="1">
    <location>
        <begin position="1"/>
        <end position="21"/>
    </location>
</feature>
<protein>
    <submittedName>
        <fullName evidence="2">Uncharacterized protein</fullName>
    </submittedName>
</protein>
<dbReference type="RefSeq" id="WP_250597827.1">
    <property type="nucleotide sequence ID" value="NZ_JAKRVY010000008.1"/>
</dbReference>
<reference evidence="2 3" key="1">
    <citation type="journal article" date="2022" name="Syst. Appl. Microbiol.">
        <title>Natronocalculus amylovorans gen. nov., sp. nov., and Natranaeroarchaeum aerophilus sp. nov., dominant culturable amylolytic natronoarchaea from hypersaline soda lakes in southwestern Siberia.</title>
        <authorList>
            <person name="Sorokin D.Y."/>
            <person name="Elcheninov A.G."/>
            <person name="Khizhniak T.V."/>
            <person name="Koenen M."/>
            <person name="Bale N.J."/>
            <person name="Damste J.S.S."/>
            <person name="Kublanov I.V."/>
        </authorList>
    </citation>
    <scope>NUCLEOTIDE SEQUENCE [LARGE SCALE GENOMIC DNA]</scope>
    <source>
        <strain evidence="2 3">AArc-St1-1</strain>
    </source>
</reference>
<proteinExistence type="predicted"/>
<feature type="compositionally biased region" description="Low complexity" evidence="1">
    <location>
        <begin position="10"/>
        <end position="19"/>
    </location>
</feature>